<comment type="caution">
    <text evidence="2">The sequence shown here is derived from an EMBL/GenBank/DDBJ whole genome shotgun (WGS) entry which is preliminary data.</text>
</comment>
<organism evidence="2">
    <name type="scientific">Tanacetum cinerariifolium</name>
    <name type="common">Dalmatian daisy</name>
    <name type="synonym">Chrysanthemum cinerariifolium</name>
    <dbReference type="NCBI Taxonomy" id="118510"/>
    <lineage>
        <taxon>Eukaryota</taxon>
        <taxon>Viridiplantae</taxon>
        <taxon>Streptophyta</taxon>
        <taxon>Embryophyta</taxon>
        <taxon>Tracheophyta</taxon>
        <taxon>Spermatophyta</taxon>
        <taxon>Magnoliopsida</taxon>
        <taxon>eudicotyledons</taxon>
        <taxon>Gunneridae</taxon>
        <taxon>Pentapetalae</taxon>
        <taxon>asterids</taxon>
        <taxon>campanulids</taxon>
        <taxon>Asterales</taxon>
        <taxon>Asteraceae</taxon>
        <taxon>Asteroideae</taxon>
        <taxon>Anthemideae</taxon>
        <taxon>Anthemidinae</taxon>
        <taxon>Tanacetum</taxon>
    </lineage>
</organism>
<protein>
    <submittedName>
        <fullName evidence="2">Uncharacterized protein</fullName>
    </submittedName>
</protein>
<dbReference type="AlphaFoldDB" id="A0A699S5Y7"/>
<dbReference type="EMBL" id="BKCJ011139995">
    <property type="protein sequence ID" value="GFC92880.1"/>
    <property type="molecule type" value="Genomic_DNA"/>
</dbReference>
<gene>
    <name evidence="2" type="ORF">Tci_864850</name>
</gene>
<feature type="region of interest" description="Disordered" evidence="1">
    <location>
        <begin position="1"/>
        <end position="29"/>
    </location>
</feature>
<evidence type="ECO:0000256" key="1">
    <source>
        <dbReference type="SAM" id="MobiDB-lite"/>
    </source>
</evidence>
<sequence length="29" mass="3017">ARDAGFLWERVGRGRGSNENGGEVGKNAG</sequence>
<name>A0A699S5Y7_TANCI</name>
<proteinExistence type="predicted"/>
<feature type="non-terminal residue" evidence="2">
    <location>
        <position position="1"/>
    </location>
</feature>
<accession>A0A699S5Y7</accession>
<evidence type="ECO:0000313" key="2">
    <source>
        <dbReference type="EMBL" id="GFC92880.1"/>
    </source>
</evidence>
<reference evidence="2" key="1">
    <citation type="journal article" date="2019" name="Sci. Rep.">
        <title>Draft genome of Tanacetum cinerariifolium, the natural source of mosquito coil.</title>
        <authorList>
            <person name="Yamashiro T."/>
            <person name="Shiraishi A."/>
            <person name="Satake H."/>
            <person name="Nakayama K."/>
        </authorList>
    </citation>
    <scope>NUCLEOTIDE SEQUENCE</scope>
</reference>